<dbReference type="EMBL" id="JAINUG010000005">
    <property type="protein sequence ID" value="KAJ8416598.1"/>
    <property type="molecule type" value="Genomic_DNA"/>
</dbReference>
<dbReference type="Proteomes" id="UP001221898">
    <property type="component" value="Unassembled WGS sequence"/>
</dbReference>
<evidence type="ECO:0000313" key="3">
    <source>
        <dbReference type="Proteomes" id="UP001221898"/>
    </source>
</evidence>
<organism evidence="2 3">
    <name type="scientific">Aldrovandia affinis</name>
    <dbReference type="NCBI Taxonomy" id="143900"/>
    <lineage>
        <taxon>Eukaryota</taxon>
        <taxon>Metazoa</taxon>
        <taxon>Chordata</taxon>
        <taxon>Craniata</taxon>
        <taxon>Vertebrata</taxon>
        <taxon>Euteleostomi</taxon>
        <taxon>Actinopterygii</taxon>
        <taxon>Neopterygii</taxon>
        <taxon>Teleostei</taxon>
        <taxon>Notacanthiformes</taxon>
        <taxon>Halosauridae</taxon>
        <taxon>Aldrovandia</taxon>
    </lineage>
</organism>
<protein>
    <submittedName>
        <fullName evidence="2">Uncharacterized protein</fullName>
    </submittedName>
</protein>
<gene>
    <name evidence="2" type="ORF">AAFF_G00324760</name>
</gene>
<feature type="compositionally biased region" description="Low complexity" evidence="1">
    <location>
        <begin position="170"/>
        <end position="180"/>
    </location>
</feature>
<feature type="compositionally biased region" description="Low complexity" evidence="1">
    <location>
        <begin position="107"/>
        <end position="122"/>
    </location>
</feature>
<accession>A0AAD7TA54</accession>
<evidence type="ECO:0000313" key="2">
    <source>
        <dbReference type="EMBL" id="KAJ8416598.1"/>
    </source>
</evidence>
<dbReference type="AlphaFoldDB" id="A0AAD7TA54"/>
<keyword evidence="3" id="KW-1185">Reference proteome</keyword>
<feature type="compositionally biased region" description="Low complexity" evidence="1">
    <location>
        <begin position="131"/>
        <end position="149"/>
    </location>
</feature>
<comment type="caution">
    <text evidence="2">The sequence shown here is derived from an EMBL/GenBank/DDBJ whole genome shotgun (WGS) entry which is preliminary data.</text>
</comment>
<name>A0AAD7TA54_9TELE</name>
<feature type="region of interest" description="Disordered" evidence="1">
    <location>
        <begin position="19"/>
        <end position="213"/>
    </location>
</feature>
<feature type="compositionally biased region" description="Polar residues" evidence="1">
    <location>
        <begin position="43"/>
        <end position="63"/>
    </location>
</feature>
<reference evidence="2" key="1">
    <citation type="journal article" date="2023" name="Science">
        <title>Genome structures resolve the early diversification of teleost fishes.</title>
        <authorList>
            <person name="Parey E."/>
            <person name="Louis A."/>
            <person name="Montfort J."/>
            <person name="Bouchez O."/>
            <person name="Roques C."/>
            <person name="Iampietro C."/>
            <person name="Lluch J."/>
            <person name="Castinel A."/>
            <person name="Donnadieu C."/>
            <person name="Desvignes T."/>
            <person name="Floi Bucao C."/>
            <person name="Jouanno E."/>
            <person name="Wen M."/>
            <person name="Mejri S."/>
            <person name="Dirks R."/>
            <person name="Jansen H."/>
            <person name="Henkel C."/>
            <person name="Chen W.J."/>
            <person name="Zahm M."/>
            <person name="Cabau C."/>
            <person name="Klopp C."/>
            <person name="Thompson A.W."/>
            <person name="Robinson-Rechavi M."/>
            <person name="Braasch I."/>
            <person name="Lecointre G."/>
            <person name="Bobe J."/>
            <person name="Postlethwait J.H."/>
            <person name="Berthelot C."/>
            <person name="Roest Crollius H."/>
            <person name="Guiguen Y."/>
        </authorList>
    </citation>
    <scope>NUCLEOTIDE SEQUENCE</scope>
    <source>
        <strain evidence="2">NC1722</strain>
    </source>
</reference>
<evidence type="ECO:0000256" key="1">
    <source>
        <dbReference type="SAM" id="MobiDB-lite"/>
    </source>
</evidence>
<sequence length="213" mass="22748">MAENETLPPRGMEVLIIPMTAHHPSPEENTFSKRPTVGPPISLTASTKPAAMSSVSPTKNNLPPDSVPHKTERLSLDSSQLLSELIQAHARRSPRMSSPECPPPLASAPTSPNSSPATLSTPPVTPPQPLSPTQERGLSLSSPELVSELKQSRSLRHVKRQHGLTTVFSGRGRMTRGTTRVSEAGQPHPSPNSHAIERKEKSGGPPMANGTQQ</sequence>
<feature type="compositionally biased region" description="Basic residues" evidence="1">
    <location>
        <begin position="153"/>
        <end position="162"/>
    </location>
</feature>
<proteinExistence type="predicted"/>
<feature type="compositionally biased region" description="Low complexity" evidence="1">
    <location>
        <begin position="76"/>
        <end position="85"/>
    </location>
</feature>